<keyword evidence="4" id="KW-0833">Ubl conjugation pathway</keyword>
<comment type="pathway">
    <text evidence="2">Protein modification; protein sumoylation.</text>
</comment>
<dbReference type="GO" id="GO:0000724">
    <property type="term" value="P:double-strand break repair via homologous recombination"/>
    <property type="evidence" value="ECO:0007669"/>
    <property type="project" value="InterPro"/>
</dbReference>
<dbReference type="Gene3D" id="3.30.40.10">
    <property type="entry name" value="Zinc/RING finger domain, C3HC4 (zinc finger)"/>
    <property type="match status" value="1"/>
</dbReference>
<comment type="subcellular location">
    <subcellularLocation>
        <location evidence="1">Nucleus</location>
    </subcellularLocation>
</comment>
<protein>
    <recommendedName>
        <fullName evidence="8">SP-RING-type domain-containing protein</fullName>
    </recommendedName>
</protein>
<dbReference type="OrthoDB" id="26899at2759"/>
<dbReference type="InterPro" id="IPR013083">
    <property type="entry name" value="Znf_RING/FYVE/PHD"/>
</dbReference>
<dbReference type="SUPFAM" id="SSF57850">
    <property type="entry name" value="RING/U-box"/>
    <property type="match status" value="1"/>
</dbReference>
<evidence type="ECO:0000256" key="1">
    <source>
        <dbReference type="ARBA" id="ARBA00004123"/>
    </source>
</evidence>
<evidence type="ECO:0000256" key="3">
    <source>
        <dbReference type="ARBA" id="ARBA00022679"/>
    </source>
</evidence>
<accession>A0A8S1J6V5</accession>
<dbReference type="PANTHER" id="PTHR21330:SF1">
    <property type="entry name" value="E3 SUMO-PROTEIN LIGASE NSE2"/>
    <property type="match status" value="1"/>
</dbReference>
<gene>
    <name evidence="6" type="ORF">OSTQU699_LOCUS8406</name>
</gene>
<dbReference type="GO" id="GO:0016925">
    <property type="term" value="P:protein sumoylation"/>
    <property type="evidence" value="ECO:0007669"/>
    <property type="project" value="TreeGrafter"/>
</dbReference>
<evidence type="ECO:0000313" key="7">
    <source>
        <dbReference type="Proteomes" id="UP000708148"/>
    </source>
</evidence>
<reference evidence="6" key="1">
    <citation type="submission" date="2020-12" db="EMBL/GenBank/DDBJ databases">
        <authorList>
            <person name="Iha C."/>
        </authorList>
    </citation>
    <scope>NUCLEOTIDE SEQUENCE</scope>
</reference>
<evidence type="ECO:0000256" key="4">
    <source>
        <dbReference type="ARBA" id="ARBA00022786"/>
    </source>
</evidence>
<keyword evidence="5" id="KW-0539">Nucleus</keyword>
<comment type="caution">
    <text evidence="6">The sequence shown here is derived from an EMBL/GenBank/DDBJ whole genome shotgun (WGS) entry which is preliminary data.</text>
</comment>
<dbReference type="Proteomes" id="UP000708148">
    <property type="component" value="Unassembled WGS sequence"/>
</dbReference>
<proteinExistence type="predicted"/>
<name>A0A8S1J6V5_9CHLO</name>
<keyword evidence="7" id="KW-1185">Reference proteome</keyword>
<evidence type="ECO:0000256" key="5">
    <source>
        <dbReference type="ARBA" id="ARBA00023242"/>
    </source>
</evidence>
<dbReference type="PANTHER" id="PTHR21330">
    <property type="entry name" value="E3 SUMO-PROTEIN LIGASE NSE2"/>
    <property type="match status" value="1"/>
</dbReference>
<dbReference type="GO" id="GO:0061665">
    <property type="term" value="F:SUMO ligase activity"/>
    <property type="evidence" value="ECO:0007669"/>
    <property type="project" value="TreeGrafter"/>
</dbReference>
<dbReference type="AlphaFoldDB" id="A0A8S1J6V5"/>
<sequence>MKAQGLAYRQALAALRNEYTMGDDPTNFAALIAAEVAQIQSDRVAPQETDEYKNLVRDMERRLTGGELLEDEDIVLDETQHGMDGLANTVCPISGKNVLDLHDPVQDERGFIYEREVIEAYIKEASRNRSTVTCPVAGTSHKITVASLRPAAGVISKQRQAKANRRQSMDEDIL</sequence>
<evidence type="ECO:0000256" key="2">
    <source>
        <dbReference type="ARBA" id="ARBA00004718"/>
    </source>
</evidence>
<evidence type="ECO:0008006" key="8">
    <source>
        <dbReference type="Google" id="ProtNLM"/>
    </source>
</evidence>
<organism evidence="6 7">
    <name type="scientific">Ostreobium quekettii</name>
    <dbReference type="NCBI Taxonomy" id="121088"/>
    <lineage>
        <taxon>Eukaryota</taxon>
        <taxon>Viridiplantae</taxon>
        <taxon>Chlorophyta</taxon>
        <taxon>core chlorophytes</taxon>
        <taxon>Ulvophyceae</taxon>
        <taxon>TCBD clade</taxon>
        <taxon>Bryopsidales</taxon>
        <taxon>Ostreobineae</taxon>
        <taxon>Ostreobiaceae</taxon>
        <taxon>Ostreobium</taxon>
    </lineage>
</organism>
<keyword evidence="3" id="KW-0808">Transferase</keyword>
<dbReference type="GO" id="GO:0030915">
    <property type="term" value="C:Smc5-Smc6 complex"/>
    <property type="evidence" value="ECO:0007669"/>
    <property type="project" value="InterPro"/>
</dbReference>
<evidence type="ECO:0000313" key="6">
    <source>
        <dbReference type="EMBL" id="CAD7703049.1"/>
    </source>
</evidence>
<dbReference type="GO" id="GO:0005634">
    <property type="term" value="C:nucleus"/>
    <property type="evidence" value="ECO:0007669"/>
    <property type="project" value="UniProtKB-SubCell"/>
</dbReference>
<dbReference type="InterPro" id="IPR026846">
    <property type="entry name" value="Nse2(Mms21)"/>
</dbReference>
<dbReference type="EMBL" id="CAJHUC010002046">
    <property type="protein sequence ID" value="CAD7703049.1"/>
    <property type="molecule type" value="Genomic_DNA"/>
</dbReference>